<evidence type="ECO:0000313" key="7">
    <source>
        <dbReference type="Proteomes" id="UP000663889"/>
    </source>
</evidence>
<name>A0A814TKI4_9BILA</name>
<evidence type="ECO:0000256" key="1">
    <source>
        <dbReference type="ARBA" id="ARBA00004141"/>
    </source>
</evidence>
<keyword evidence="4 5" id="KW-0472">Membrane</keyword>
<feature type="transmembrane region" description="Helical" evidence="5">
    <location>
        <begin position="61"/>
        <end position="80"/>
    </location>
</feature>
<reference evidence="6" key="1">
    <citation type="submission" date="2021-02" db="EMBL/GenBank/DDBJ databases">
        <authorList>
            <person name="Nowell W R."/>
        </authorList>
    </citation>
    <scope>NUCLEOTIDE SEQUENCE</scope>
</reference>
<feature type="transmembrane region" description="Helical" evidence="5">
    <location>
        <begin position="92"/>
        <end position="114"/>
    </location>
</feature>
<keyword evidence="5" id="KW-0949">S-adenosyl-L-methionine</keyword>
<keyword evidence="2 5" id="KW-0812">Transmembrane</keyword>
<dbReference type="EC" id="2.1.1.100" evidence="5"/>
<feature type="transmembrane region" description="Helical" evidence="5">
    <location>
        <begin position="12"/>
        <end position="30"/>
    </location>
</feature>
<dbReference type="AlphaFoldDB" id="A0A814TKI4"/>
<keyword evidence="5" id="KW-0808">Transferase</keyword>
<dbReference type="Pfam" id="PF04140">
    <property type="entry name" value="ICMT"/>
    <property type="match status" value="1"/>
</dbReference>
<organism evidence="6 7">
    <name type="scientific">Rotaria sordida</name>
    <dbReference type="NCBI Taxonomy" id="392033"/>
    <lineage>
        <taxon>Eukaryota</taxon>
        <taxon>Metazoa</taxon>
        <taxon>Spiralia</taxon>
        <taxon>Gnathifera</taxon>
        <taxon>Rotifera</taxon>
        <taxon>Eurotatoria</taxon>
        <taxon>Bdelloidea</taxon>
        <taxon>Philodinida</taxon>
        <taxon>Philodinidae</taxon>
        <taxon>Rotaria</taxon>
    </lineage>
</organism>
<dbReference type="EMBL" id="CAJNOU010001165">
    <property type="protein sequence ID" value="CAF1162073.1"/>
    <property type="molecule type" value="Genomic_DNA"/>
</dbReference>
<dbReference type="GO" id="GO:0004671">
    <property type="term" value="F:protein C-terminal S-isoprenylcysteine carboxyl O-methyltransferase activity"/>
    <property type="evidence" value="ECO:0007669"/>
    <property type="project" value="UniProtKB-EC"/>
</dbReference>
<evidence type="ECO:0000256" key="5">
    <source>
        <dbReference type="RuleBase" id="RU362022"/>
    </source>
</evidence>
<comment type="subcellular location">
    <subcellularLocation>
        <location evidence="5">Endoplasmic reticulum membrane</location>
        <topology evidence="5">Multi-pass membrane protein</topology>
    </subcellularLocation>
    <subcellularLocation>
        <location evidence="1">Membrane</location>
        <topology evidence="1">Multi-pass membrane protein</topology>
    </subcellularLocation>
</comment>
<dbReference type="Gene3D" id="1.20.120.1630">
    <property type="match status" value="1"/>
</dbReference>
<keyword evidence="5" id="KW-0489">Methyltransferase</keyword>
<dbReference type="PANTHER" id="PTHR12714:SF9">
    <property type="entry name" value="PROTEIN-S-ISOPRENYLCYSTEINE O-METHYLTRANSFERASE"/>
    <property type="match status" value="1"/>
</dbReference>
<proteinExistence type="inferred from homology"/>
<dbReference type="GO" id="GO:0032259">
    <property type="term" value="P:methylation"/>
    <property type="evidence" value="ECO:0007669"/>
    <property type="project" value="UniProtKB-KW"/>
</dbReference>
<accession>A0A814TKI4</accession>
<dbReference type="InterPro" id="IPR007269">
    <property type="entry name" value="ICMT_MeTrfase"/>
</dbReference>
<comment type="caution">
    <text evidence="6">The sequence shown here is derived from an EMBL/GenBank/DDBJ whole genome shotgun (WGS) entry which is preliminary data.</text>
</comment>
<comment type="catalytic activity">
    <reaction evidence="5">
        <text>[protein]-C-terminal S-[(2E,6E)-farnesyl]-L-cysteine + S-adenosyl-L-methionine = [protein]-C-terminal S-[(2E,6E)-farnesyl]-L-cysteine methyl ester + S-adenosyl-L-homocysteine</text>
        <dbReference type="Rhea" id="RHEA:21672"/>
        <dbReference type="Rhea" id="RHEA-COMP:12125"/>
        <dbReference type="Rhea" id="RHEA-COMP:12126"/>
        <dbReference type="ChEBI" id="CHEBI:57856"/>
        <dbReference type="ChEBI" id="CHEBI:59789"/>
        <dbReference type="ChEBI" id="CHEBI:90510"/>
        <dbReference type="ChEBI" id="CHEBI:90511"/>
        <dbReference type="EC" id="2.1.1.100"/>
    </reaction>
</comment>
<keyword evidence="3 5" id="KW-1133">Transmembrane helix</keyword>
<dbReference type="GO" id="GO:0005789">
    <property type="term" value="C:endoplasmic reticulum membrane"/>
    <property type="evidence" value="ECO:0007669"/>
    <property type="project" value="UniProtKB-SubCell"/>
</dbReference>
<feature type="transmembrane region" description="Helical" evidence="5">
    <location>
        <begin position="157"/>
        <end position="176"/>
    </location>
</feature>
<comment type="similarity">
    <text evidence="5">Belongs to the class VI-like SAM-binding methyltransferase superfamily. Isoprenylcysteine carboxyl methyltransferase family.</text>
</comment>
<gene>
    <name evidence="6" type="ORF">SEV965_LOCUS19030</name>
</gene>
<sequence>MIIRTVSQQHFFLYLICISIVAIFDTYNSIVRLKPDKTKNENEKKSNKKLNKTSDKGTLKLIYLTKYIPNILAILIYYFFKNSHYASLLSSNLSAILGILTFIAGFLIRQIAIIQLGKFYTYKVSTTDDHEMIDTGLYAYMRHPAYTGTFLELTGAAFLYNHFILSWFISLSYLIVIHKRIQQEEKILIEKFGSKYQEYMKRAGMFLPKMK</sequence>
<evidence type="ECO:0000313" key="6">
    <source>
        <dbReference type="EMBL" id="CAF1162073.1"/>
    </source>
</evidence>
<dbReference type="Proteomes" id="UP000663889">
    <property type="component" value="Unassembled WGS sequence"/>
</dbReference>
<evidence type="ECO:0000256" key="4">
    <source>
        <dbReference type="ARBA" id="ARBA00023136"/>
    </source>
</evidence>
<keyword evidence="5" id="KW-0256">Endoplasmic reticulum</keyword>
<evidence type="ECO:0000256" key="2">
    <source>
        <dbReference type="ARBA" id="ARBA00022692"/>
    </source>
</evidence>
<evidence type="ECO:0000256" key="3">
    <source>
        <dbReference type="ARBA" id="ARBA00022989"/>
    </source>
</evidence>
<dbReference type="PANTHER" id="PTHR12714">
    <property type="entry name" value="PROTEIN-S ISOPRENYLCYSTEINE O-METHYLTRANSFERASE"/>
    <property type="match status" value="1"/>
</dbReference>
<protein>
    <recommendedName>
        <fullName evidence="5">Protein-S-isoprenylcysteine O-methyltransferase</fullName>
        <ecNumber evidence="5">2.1.1.100</ecNumber>
    </recommendedName>
</protein>